<keyword evidence="1" id="KW-0732">Signal</keyword>
<dbReference type="Proteomes" id="UP000827889">
    <property type="component" value="Chromosome 6"/>
</dbReference>
<dbReference type="RefSeq" id="XP_048136895.1">
    <property type="nucleotide sequence ID" value="XM_048280938.1"/>
</dbReference>
<gene>
    <name evidence="3" type="primary">LOC125315590</name>
</gene>
<reference evidence="3" key="1">
    <citation type="submission" date="2025-08" db="UniProtKB">
        <authorList>
            <consortium name="RefSeq"/>
        </authorList>
    </citation>
    <scope>IDENTIFICATION</scope>
    <source>
        <tissue evidence="3">Leaf</tissue>
    </source>
</reference>
<keyword evidence="2" id="KW-1185">Reference proteome</keyword>
<proteinExistence type="predicted"/>
<evidence type="ECO:0000256" key="1">
    <source>
        <dbReference type="SAM" id="SignalP"/>
    </source>
</evidence>
<evidence type="ECO:0000313" key="3">
    <source>
        <dbReference type="RefSeq" id="XP_048136895.1"/>
    </source>
</evidence>
<feature type="chain" id="PRO_5046214211" evidence="1">
    <location>
        <begin position="20"/>
        <end position="187"/>
    </location>
</feature>
<evidence type="ECO:0000313" key="2">
    <source>
        <dbReference type="Proteomes" id="UP000827889"/>
    </source>
</evidence>
<name>A0ABM3HJW6_9MYRT</name>
<organism evidence="2 3">
    <name type="scientific">Rhodamnia argentea</name>
    <dbReference type="NCBI Taxonomy" id="178133"/>
    <lineage>
        <taxon>Eukaryota</taxon>
        <taxon>Viridiplantae</taxon>
        <taxon>Streptophyta</taxon>
        <taxon>Embryophyta</taxon>
        <taxon>Tracheophyta</taxon>
        <taxon>Spermatophyta</taxon>
        <taxon>Magnoliopsida</taxon>
        <taxon>eudicotyledons</taxon>
        <taxon>Gunneridae</taxon>
        <taxon>Pentapetalae</taxon>
        <taxon>rosids</taxon>
        <taxon>malvids</taxon>
        <taxon>Myrtales</taxon>
        <taxon>Myrtaceae</taxon>
        <taxon>Myrtoideae</taxon>
        <taxon>Myrteae</taxon>
        <taxon>Australasian group</taxon>
        <taxon>Rhodamnia</taxon>
    </lineage>
</organism>
<sequence>MNIMVSSRLSFFKLSLCLALTLCSTRCIARAPYQGCLVEEIGLKQCSKQDEGSIETCCIALNAVIREGFDCFCSLFTYSEPLLRNGFSLLSSNCYVSIPPLALCQDRALPVVFPPITPDDSELSAALGGANSANVGVLQNSMADQNSAKKLNAFGKPSDETSDGEDKPTELLYNVVFLFLLLKVLCY</sequence>
<feature type="signal peptide" evidence="1">
    <location>
        <begin position="1"/>
        <end position="19"/>
    </location>
</feature>
<accession>A0ABM3HJW6</accession>
<dbReference type="GeneID" id="125315590"/>
<protein>
    <submittedName>
        <fullName evidence="3">Uncharacterized protein LOC125315590</fullName>
    </submittedName>
</protein>